<evidence type="ECO:0000313" key="2">
    <source>
        <dbReference type="EMBL" id="CAI9156770.1"/>
    </source>
</evidence>
<keyword evidence="1" id="KW-0812">Transmembrane</keyword>
<protein>
    <submittedName>
        <fullName evidence="2">Uncharacterized protein</fullName>
    </submittedName>
</protein>
<gene>
    <name evidence="2" type="ORF">MRATA1EN1_LOCUS5732</name>
</gene>
<name>A0ABN8Y729_RANTA</name>
<feature type="transmembrane region" description="Helical" evidence="1">
    <location>
        <begin position="53"/>
        <end position="74"/>
    </location>
</feature>
<keyword evidence="3" id="KW-1185">Reference proteome</keyword>
<keyword evidence="1" id="KW-0472">Membrane</keyword>
<evidence type="ECO:0000256" key="1">
    <source>
        <dbReference type="SAM" id="Phobius"/>
    </source>
</evidence>
<dbReference type="EMBL" id="OX459951">
    <property type="protein sequence ID" value="CAI9156770.1"/>
    <property type="molecule type" value="Genomic_DNA"/>
</dbReference>
<dbReference type="Proteomes" id="UP001176941">
    <property type="component" value="Chromosome 15"/>
</dbReference>
<sequence>MDIHVFPIPVPPPTSLSTRSPWVFPVHQAQAPARLTISRLHISVLTESAVHNILQAFIFQLGVVFLVISCFNCVQLLATPWTVATTPPPGSSVHGILQARLLEWVAIAFSRRSS</sequence>
<proteinExistence type="predicted"/>
<accession>A0ABN8Y729</accession>
<reference evidence="2" key="1">
    <citation type="submission" date="2023-04" db="EMBL/GenBank/DDBJ databases">
        <authorList>
            <consortium name="ELIXIR-Norway"/>
        </authorList>
    </citation>
    <scope>NUCLEOTIDE SEQUENCE [LARGE SCALE GENOMIC DNA]</scope>
</reference>
<organism evidence="2 3">
    <name type="scientific">Rangifer tarandus platyrhynchus</name>
    <name type="common">Svalbard reindeer</name>
    <dbReference type="NCBI Taxonomy" id="3082113"/>
    <lineage>
        <taxon>Eukaryota</taxon>
        <taxon>Metazoa</taxon>
        <taxon>Chordata</taxon>
        <taxon>Craniata</taxon>
        <taxon>Vertebrata</taxon>
        <taxon>Euteleostomi</taxon>
        <taxon>Mammalia</taxon>
        <taxon>Eutheria</taxon>
        <taxon>Laurasiatheria</taxon>
        <taxon>Artiodactyla</taxon>
        <taxon>Ruminantia</taxon>
        <taxon>Pecora</taxon>
        <taxon>Cervidae</taxon>
        <taxon>Odocoileinae</taxon>
        <taxon>Rangifer</taxon>
    </lineage>
</organism>
<evidence type="ECO:0000313" key="3">
    <source>
        <dbReference type="Proteomes" id="UP001176941"/>
    </source>
</evidence>
<keyword evidence="1" id="KW-1133">Transmembrane helix</keyword>